<accession>A0A936ZU86</accession>
<dbReference type="RefSeq" id="WP_201920539.1">
    <property type="nucleotide sequence ID" value="NZ_BAABAX010000003.1"/>
</dbReference>
<sequence>MAILKQQYAGFLNSAAIHNFDSFLGLALFDFNVISKSSLLPNSINLTISDNEVLGKRIEHFFEYCVSASQNYQIIAKNIQIFKQKITIGELDFLIKDLIKEEILHIELIYKFYVYDPDINEEMHRWIGPNRKDSLLQKIEKLKNKQFPLLYKNETKEVLKELNIELNRVKQQACYLVNLFVPYSLKHETFTYINNDCIIGYWIKFKDFNSKRYTSKQFHIPIKQNWIVNPKYCDTWFSYDDIYKQLHLQYAQKKSPLLWMNNGDGSFERFFVAYW</sequence>
<dbReference type="Proteomes" id="UP000651057">
    <property type="component" value="Unassembled WGS sequence"/>
</dbReference>
<dbReference type="Pfam" id="PF08907">
    <property type="entry name" value="DUF1853"/>
    <property type="match status" value="1"/>
</dbReference>
<dbReference type="AlphaFoldDB" id="A0A936ZU86"/>
<reference evidence="1" key="1">
    <citation type="submission" date="2021-01" db="EMBL/GenBank/DDBJ databases">
        <authorList>
            <person name="Zhong Y.L."/>
        </authorList>
    </citation>
    <scope>NUCLEOTIDE SEQUENCE</scope>
    <source>
        <strain evidence="1">KCTC 23302</strain>
    </source>
</reference>
<dbReference type="InterPro" id="IPR015003">
    <property type="entry name" value="DUF1853"/>
</dbReference>
<proteinExistence type="predicted"/>
<keyword evidence="2" id="KW-1185">Reference proteome</keyword>
<protein>
    <submittedName>
        <fullName evidence="1">DUF1853 family protein</fullName>
    </submittedName>
</protein>
<comment type="caution">
    <text evidence="1">The sequence shown here is derived from an EMBL/GenBank/DDBJ whole genome shotgun (WGS) entry which is preliminary data.</text>
</comment>
<organism evidence="1 2">
    <name type="scientific">Aquimarina mytili</name>
    <dbReference type="NCBI Taxonomy" id="874423"/>
    <lineage>
        <taxon>Bacteria</taxon>
        <taxon>Pseudomonadati</taxon>
        <taxon>Bacteroidota</taxon>
        <taxon>Flavobacteriia</taxon>
        <taxon>Flavobacteriales</taxon>
        <taxon>Flavobacteriaceae</taxon>
        <taxon>Aquimarina</taxon>
    </lineage>
</organism>
<evidence type="ECO:0000313" key="2">
    <source>
        <dbReference type="Proteomes" id="UP000651057"/>
    </source>
</evidence>
<name>A0A936ZU86_9FLAO</name>
<dbReference type="EMBL" id="JAERQJ010000004">
    <property type="protein sequence ID" value="MBL0684412.1"/>
    <property type="molecule type" value="Genomic_DNA"/>
</dbReference>
<evidence type="ECO:0000313" key="1">
    <source>
        <dbReference type="EMBL" id="MBL0684412.1"/>
    </source>
</evidence>
<gene>
    <name evidence="1" type="ORF">JJQ60_12865</name>
</gene>